<organism evidence="2 3">
    <name type="scientific">Isoptericola halotolerans</name>
    <dbReference type="NCBI Taxonomy" id="300560"/>
    <lineage>
        <taxon>Bacteria</taxon>
        <taxon>Bacillati</taxon>
        <taxon>Actinomycetota</taxon>
        <taxon>Actinomycetes</taxon>
        <taxon>Micrococcales</taxon>
        <taxon>Promicromonosporaceae</taxon>
        <taxon>Isoptericola</taxon>
    </lineage>
</organism>
<feature type="region of interest" description="Disordered" evidence="1">
    <location>
        <begin position="1"/>
        <end position="20"/>
    </location>
</feature>
<dbReference type="Proteomes" id="UP000757540">
    <property type="component" value="Unassembled WGS sequence"/>
</dbReference>
<keyword evidence="3" id="KW-1185">Reference proteome</keyword>
<name>A0ABX2A5N5_9MICO</name>
<evidence type="ECO:0000313" key="2">
    <source>
        <dbReference type="EMBL" id="NOV98174.1"/>
    </source>
</evidence>
<dbReference type="InterPro" id="IPR009061">
    <property type="entry name" value="DNA-bd_dom_put_sf"/>
</dbReference>
<proteinExistence type="predicted"/>
<gene>
    <name evidence="2" type="ORF">HDG69_002759</name>
</gene>
<sequence length="73" mass="8620">MNALTVRDVAEREQTSTQTVRGWLQRHELDGYRTQGTRGPWRVAPEDYEKFRQARKAMNADPWARTRARRTTS</sequence>
<dbReference type="SUPFAM" id="SSF46955">
    <property type="entry name" value="Putative DNA-binding domain"/>
    <property type="match status" value="1"/>
</dbReference>
<protein>
    <submittedName>
        <fullName evidence="2">Transposase</fullName>
    </submittedName>
</protein>
<dbReference type="EMBL" id="JABEZU010000003">
    <property type="protein sequence ID" value="NOV98174.1"/>
    <property type="molecule type" value="Genomic_DNA"/>
</dbReference>
<dbReference type="RefSeq" id="WP_171784388.1">
    <property type="nucleotide sequence ID" value="NZ_BAAAML010000012.1"/>
</dbReference>
<dbReference type="Gene3D" id="1.10.1660.10">
    <property type="match status" value="1"/>
</dbReference>
<comment type="caution">
    <text evidence="2">The sequence shown here is derived from an EMBL/GenBank/DDBJ whole genome shotgun (WGS) entry which is preliminary data.</text>
</comment>
<accession>A0ABX2A5N5</accession>
<reference evidence="2 3" key="1">
    <citation type="submission" date="2020-05" db="EMBL/GenBank/DDBJ databases">
        <title>Genomic Encyclopedia of Type Strains, Phase III (KMG-III): the genomes of soil and plant-associated and newly described type strains.</title>
        <authorList>
            <person name="Whitman W."/>
        </authorList>
    </citation>
    <scope>NUCLEOTIDE SEQUENCE [LARGE SCALE GENOMIC DNA]</scope>
    <source>
        <strain evidence="2 3">KCTC 19046</strain>
    </source>
</reference>
<evidence type="ECO:0000313" key="3">
    <source>
        <dbReference type="Proteomes" id="UP000757540"/>
    </source>
</evidence>
<evidence type="ECO:0000256" key="1">
    <source>
        <dbReference type="SAM" id="MobiDB-lite"/>
    </source>
</evidence>